<dbReference type="OrthoDB" id="9808190at2"/>
<evidence type="ECO:0000313" key="3">
    <source>
        <dbReference type="EMBL" id="RIA56186.1"/>
    </source>
</evidence>
<feature type="region of interest" description="Disordered" evidence="1">
    <location>
        <begin position="1"/>
        <end position="24"/>
    </location>
</feature>
<keyword evidence="2" id="KW-0472">Membrane</keyword>
<comment type="caution">
    <text evidence="3">The sequence shown here is derived from an EMBL/GenBank/DDBJ whole genome shotgun (WGS) entry which is preliminary data.</text>
</comment>
<dbReference type="RefSeq" id="WP_119061007.1">
    <property type="nucleotide sequence ID" value="NZ_QXDF01000001.1"/>
</dbReference>
<dbReference type="Proteomes" id="UP000266273">
    <property type="component" value="Unassembled WGS sequence"/>
</dbReference>
<evidence type="ECO:0000313" key="4">
    <source>
        <dbReference type="Proteomes" id="UP000266273"/>
    </source>
</evidence>
<organism evidence="3 4">
    <name type="scientific">Dichotomicrobium thermohalophilum</name>
    <dbReference type="NCBI Taxonomy" id="933063"/>
    <lineage>
        <taxon>Bacteria</taxon>
        <taxon>Pseudomonadati</taxon>
        <taxon>Pseudomonadota</taxon>
        <taxon>Alphaproteobacteria</taxon>
        <taxon>Hyphomicrobiales</taxon>
        <taxon>Hyphomicrobiaceae</taxon>
        <taxon>Dichotomicrobium</taxon>
    </lineage>
</organism>
<name>A0A397Q4B0_9HYPH</name>
<dbReference type="EMBL" id="QXDF01000001">
    <property type="protein sequence ID" value="RIA56186.1"/>
    <property type="molecule type" value="Genomic_DNA"/>
</dbReference>
<proteinExistence type="predicted"/>
<feature type="transmembrane region" description="Helical" evidence="2">
    <location>
        <begin position="76"/>
        <end position="95"/>
    </location>
</feature>
<dbReference type="InterPro" id="IPR019253">
    <property type="entry name" value="DUF2244_TM"/>
</dbReference>
<sequence>MTDRSENQTSDISEGWPDGTSAAPTDAALPPTLAGAERIVIWPHRSLGRDGTLAVTGVAAAGFAMVTAWVAAPAAWFVVFPAIIALASLAFAFWLNMRRAERLEIIDVSANLIRVMTSYLGQHHLVDRFNPHWVRIELSDQYKIEKRLILRESGRAVSVGDCLSPAERESLADELRQKIRKAREGLA</sequence>
<keyword evidence="2" id="KW-1133">Transmembrane helix</keyword>
<dbReference type="Pfam" id="PF10003">
    <property type="entry name" value="DUF2244"/>
    <property type="match status" value="1"/>
</dbReference>
<dbReference type="AlphaFoldDB" id="A0A397Q4B0"/>
<keyword evidence="2" id="KW-0812">Transmembrane</keyword>
<gene>
    <name evidence="3" type="ORF">BXY53_1288</name>
</gene>
<evidence type="ECO:0000256" key="1">
    <source>
        <dbReference type="SAM" id="MobiDB-lite"/>
    </source>
</evidence>
<reference evidence="3 4" key="1">
    <citation type="submission" date="2018-08" db="EMBL/GenBank/DDBJ databases">
        <title>Genomic Encyclopedia of Archaeal and Bacterial Type Strains, Phase II (KMG-II): from individual species to whole genera.</title>
        <authorList>
            <person name="Goeker M."/>
        </authorList>
    </citation>
    <scope>NUCLEOTIDE SEQUENCE [LARGE SCALE GENOMIC DNA]</scope>
    <source>
        <strain evidence="3 4">DSM 5002</strain>
    </source>
</reference>
<feature type="transmembrane region" description="Helical" evidence="2">
    <location>
        <begin position="51"/>
        <end position="70"/>
    </location>
</feature>
<protein>
    <submittedName>
        <fullName evidence="3">Putative membrane protein</fullName>
    </submittedName>
</protein>
<accession>A0A397Q4B0</accession>
<evidence type="ECO:0000256" key="2">
    <source>
        <dbReference type="SAM" id="Phobius"/>
    </source>
</evidence>
<keyword evidence="4" id="KW-1185">Reference proteome</keyword>